<evidence type="ECO:0000313" key="2">
    <source>
        <dbReference type="WBParaSite" id="PS1159_v2.g24059.t1"/>
    </source>
</evidence>
<proteinExistence type="predicted"/>
<name>A0AC35G704_9BILA</name>
<sequence length="369" mass="39150">MAGIVFWQILAFSIFISSSVVNGQNGIMGLINPRDIADLTQLAMRLGVQTMESNKELLSKPGRPESKPLSSNASPSELLGQGFTNLMNGGGMGLGGMNGLMMSDRSVPPIEKTQTIGKPISTLPKEFGAPTLFKNSPLFPISAAAAEPLPASAAGELGSDVIKSNPNPLGLNQAAMERGGEGLLKLASSFLRGAGGNGNSFDSPRSGGYEAARGTPNGNNNLIPNIRQLLPGARENFGVKRGDGCLPFVSEFMQIAYGNCVKHAEERTWDAWGREIQNGLTGGGINLFRASKETCRMIAEREQCGQLRRAVSECDIINSIQIGMNMQRSIQRCDEVGGIIDQNPAAVMDGMNSMINGEVAQGFINNFLG</sequence>
<accession>A0AC35G704</accession>
<dbReference type="Proteomes" id="UP000887580">
    <property type="component" value="Unplaced"/>
</dbReference>
<protein>
    <submittedName>
        <fullName evidence="2">Uncharacterized protein</fullName>
    </submittedName>
</protein>
<dbReference type="WBParaSite" id="PS1159_v2.g24059.t1">
    <property type="protein sequence ID" value="PS1159_v2.g24059.t1"/>
    <property type="gene ID" value="PS1159_v2.g24059"/>
</dbReference>
<organism evidence="1 2">
    <name type="scientific">Panagrolaimus sp. PS1159</name>
    <dbReference type="NCBI Taxonomy" id="55785"/>
    <lineage>
        <taxon>Eukaryota</taxon>
        <taxon>Metazoa</taxon>
        <taxon>Ecdysozoa</taxon>
        <taxon>Nematoda</taxon>
        <taxon>Chromadorea</taxon>
        <taxon>Rhabditida</taxon>
        <taxon>Tylenchina</taxon>
        <taxon>Panagrolaimomorpha</taxon>
        <taxon>Panagrolaimoidea</taxon>
        <taxon>Panagrolaimidae</taxon>
        <taxon>Panagrolaimus</taxon>
    </lineage>
</organism>
<evidence type="ECO:0000313" key="1">
    <source>
        <dbReference type="Proteomes" id="UP000887580"/>
    </source>
</evidence>
<reference evidence="2" key="1">
    <citation type="submission" date="2022-11" db="UniProtKB">
        <authorList>
            <consortium name="WormBaseParasite"/>
        </authorList>
    </citation>
    <scope>IDENTIFICATION</scope>
</reference>